<comment type="similarity">
    <text evidence="1">Belongs to the BetVI family.</text>
</comment>
<keyword evidence="3" id="KW-0732">Signal</keyword>
<sequence length="179" mass="20036">MKSELVFVVFSFFVLVAKGNSMTYKLINEMKVNASANDIWAVYSSPDLPKLITKLLPGAVENIDFVKGNGGIGTILRVVFPPGSVPLSYTEKFITIDNRRRLKQVRQIEGGYLAMGVTFIMERFKIIETSRNSCTIRTIVEYEVPDKLAAKISPLISVDGFVMMAKSISKYVLDNKKNE</sequence>
<dbReference type="GO" id="GO:0010427">
    <property type="term" value="F:abscisic acid binding"/>
    <property type="evidence" value="ECO:0007669"/>
    <property type="project" value="TreeGrafter"/>
</dbReference>
<comment type="caution">
    <text evidence="5">The sequence shown here is derived from an EMBL/GenBank/DDBJ whole genome shotgun (WGS) entry which is preliminary data.</text>
</comment>
<feature type="signal peptide" evidence="3">
    <location>
        <begin position="1"/>
        <end position="19"/>
    </location>
</feature>
<dbReference type="GO" id="GO:0009738">
    <property type="term" value="P:abscisic acid-activated signaling pathway"/>
    <property type="evidence" value="ECO:0007669"/>
    <property type="project" value="TreeGrafter"/>
</dbReference>
<evidence type="ECO:0000256" key="1">
    <source>
        <dbReference type="ARBA" id="ARBA00009744"/>
    </source>
</evidence>
<dbReference type="Pfam" id="PF00407">
    <property type="entry name" value="Bet_v_1"/>
    <property type="match status" value="1"/>
</dbReference>
<dbReference type="Gene3D" id="3.30.530.20">
    <property type="match status" value="1"/>
</dbReference>
<reference evidence="5" key="1">
    <citation type="submission" date="2022-03" db="EMBL/GenBank/DDBJ databases">
        <title>A functionally conserved STORR gene fusion in Papaver species that diverged 16.8 million years ago.</title>
        <authorList>
            <person name="Catania T."/>
        </authorList>
    </citation>
    <scope>NUCLEOTIDE SEQUENCE</scope>
    <source>
        <strain evidence="5">S-191538</strain>
    </source>
</reference>
<dbReference type="EMBL" id="JAJJMA010322057">
    <property type="protein sequence ID" value="MCL7049959.1"/>
    <property type="molecule type" value="Genomic_DNA"/>
</dbReference>
<dbReference type="InterPro" id="IPR050279">
    <property type="entry name" value="Plant_def-hormone_signal"/>
</dbReference>
<name>A0AA41VYN1_PAPNU</name>
<evidence type="ECO:0000256" key="2">
    <source>
        <dbReference type="ARBA" id="ARBA00022589"/>
    </source>
</evidence>
<dbReference type="InterPro" id="IPR023393">
    <property type="entry name" value="START-like_dom_sf"/>
</dbReference>
<evidence type="ECO:0000313" key="5">
    <source>
        <dbReference type="EMBL" id="MCL7049959.1"/>
    </source>
</evidence>
<dbReference type="PANTHER" id="PTHR31213:SF19">
    <property type="entry name" value="BET V I_MAJOR LATEX PROTEIN DOMAIN-CONTAINING PROTEIN"/>
    <property type="match status" value="1"/>
</dbReference>
<dbReference type="GO" id="GO:0009820">
    <property type="term" value="P:alkaloid metabolic process"/>
    <property type="evidence" value="ECO:0007669"/>
    <property type="project" value="UniProtKB-KW"/>
</dbReference>
<accession>A0AA41VYN1</accession>
<dbReference type="PANTHER" id="PTHR31213">
    <property type="entry name" value="OS08G0374000 PROTEIN-RELATED"/>
    <property type="match status" value="1"/>
</dbReference>
<dbReference type="GO" id="GO:0006952">
    <property type="term" value="P:defense response"/>
    <property type="evidence" value="ECO:0007669"/>
    <property type="project" value="InterPro"/>
</dbReference>
<organism evidence="5 6">
    <name type="scientific">Papaver nudicaule</name>
    <name type="common">Iceland poppy</name>
    <dbReference type="NCBI Taxonomy" id="74823"/>
    <lineage>
        <taxon>Eukaryota</taxon>
        <taxon>Viridiplantae</taxon>
        <taxon>Streptophyta</taxon>
        <taxon>Embryophyta</taxon>
        <taxon>Tracheophyta</taxon>
        <taxon>Spermatophyta</taxon>
        <taxon>Magnoliopsida</taxon>
        <taxon>Ranunculales</taxon>
        <taxon>Papaveraceae</taxon>
        <taxon>Papaveroideae</taxon>
        <taxon>Papaver</taxon>
    </lineage>
</organism>
<keyword evidence="6" id="KW-1185">Reference proteome</keyword>
<keyword evidence="2" id="KW-0017">Alkaloid metabolism</keyword>
<gene>
    <name evidence="5" type="ORF">MKW94_006944</name>
</gene>
<dbReference type="CDD" id="cd07816">
    <property type="entry name" value="Bet_v1-like"/>
    <property type="match status" value="1"/>
</dbReference>
<dbReference type="GO" id="GO:0005634">
    <property type="term" value="C:nucleus"/>
    <property type="evidence" value="ECO:0007669"/>
    <property type="project" value="TreeGrafter"/>
</dbReference>
<proteinExistence type="inferred from homology"/>
<evidence type="ECO:0000313" key="6">
    <source>
        <dbReference type="Proteomes" id="UP001177140"/>
    </source>
</evidence>
<evidence type="ECO:0000259" key="4">
    <source>
        <dbReference type="Pfam" id="PF00407"/>
    </source>
</evidence>
<dbReference type="AlphaFoldDB" id="A0AA41VYN1"/>
<dbReference type="InterPro" id="IPR000916">
    <property type="entry name" value="Bet_v_I/MLP"/>
</dbReference>
<dbReference type="Proteomes" id="UP001177140">
    <property type="component" value="Unassembled WGS sequence"/>
</dbReference>
<protein>
    <recommendedName>
        <fullName evidence="4">Bet v I/Major latex protein domain-containing protein</fullName>
    </recommendedName>
</protein>
<feature type="domain" description="Bet v I/Major latex protein" evidence="4">
    <location>
        <begin position="22"/>
        <end position="174"/>
    </location>
</feature>
<evidence type="ECO:0000256" key="3">
    <source>
        <dbReference type="SAM" id="SignalP"/>
    </source>
</evidence>
<feature type="chain" id="PRO_5041212151" description="Bet v I/Major latex protein domain-containing protein" evidence="3">
    <location>
        <begin position="20"/>
        <end position="179"/>
    </location>
</feature>
<dbReference type="GO" id="GO:0005737">
    <property type="term" value="C:cytoplasm"/>
    <property type="evidence" value="ECO:0007669"/>
    <property type="project" value="TreeGrafter"/>
</dbReference>
<dbReference type="GO" id="GO:0004864">
    <property type="term" value="F:protein phosphatase inhibitor activity"/>
    <property type="evidence" value="ECO:0007669"/>
    <property type="project" value="TreeGrafter"/>
</dbReference>
<dbReference type="GO" id="GO:0038023">
    <property type="term" value="F:signaling receptor activity"/>
    <property type="evidence" value="ECO:0007669"/>
    <property type="project" value="TreeGrafter"/>
</dbReference>
<dbReference type="SUPFAM" id="SSF55961">
    <property type="entry name" value="Bet v1-like"/>
    <property type="match status" value="1"/>
</dbReference>